<feature type="compositionally biased region" description="Basic and acidic residues" evidence="3">
    <location>
        <begin position="559"/>
        <end position="575"/>
    </location>
</feature>
<keyword evidence="1 2" id="KW-0694">RNA-binding</keyword>
<dbReference type="PANTHER" id="PTHR22792:SF132">
    <property type="entry name" value="LA-RELATED PROTEIN 1"/>
    <property type="match status" value="1"/>
</dbReference>
<dbReference type="GO" id="GO:0003723">
    <property type="term" value="F:RNA binding"/>
    <property type="evidence" value="ECO:0007669"/>
    <property type="project" value="UniProtKB-UniRule"/>
</dbReference>
<dbReference type="GO" id="GO:0045727">
    <property type="term" value="P:positive regulation of translation"/>
    <property type="evidence" value="ECO:0007669"/>
    <property type="project" value="TreeGrafter"/>
</dbReference>
<feature type="compositionally biased region" description="Basic and acidic residues" evidence="3">
    <location>
        <begin position="500"/>
        <end position="515"/>
    </location>
</feature>
<keyword evidence="6" id="KW-1185">Reference proteome</keyword>
<feature type="compositionally biased region" description="Polar residues" evidence="3">
    <location>
        <begin position="94"/>
        <end position="122"/>
    </location>
</feature>
<dbReference type="SUPFAM" id="SSF46785">
    <property type="entry name" value="Winged helix' DNA-binding domain"/>
    <property type="match status" value="1"/>
</dbReference>
<dbReference type="InterPro" id="IPR045180">
    <property type="entry name" value="La_dom_prot"/>
</dbReference>
<gene>
    <name evidence="5" type="ORF">BDV96DRAFT_271884</name>
</gene>
<evidence type="ECO:0000259" key="4">
    <source>
        <dbReference type="PROSITE" id="PS50961"/>
    </source>
</evidence>
<feature type="compositionally biased region" description="Polar residues" evidence="3">
    <location>
        <begin position="55"/>
        <end position="66"/>
    </location>
</feature>
<sequence length="939" mass="100422">MATTPHRSGSDAMAPPVPFSYAQAAKGLSSTGTAATSTSKPSSGALTPSKDVNGPSATAPVSSVTSWADDAEANDTRVEKQPSKRDRSHGAPVTTKSANSQAPTATSSISSPDLGASSASTVTKDDDVASLQNTSSESTWENKSQASTSVEKTAEPVERTSEKVKKGKNMEKSTFKPLQEAPVPVVNIWKQRAEELKAKSQKASTARPAPSASPTTLPNGTAQPPVGAATKKSKPVVGADTTENKDRNTTAEDRTRPREDEKEKSSQVRRESRPDLEGDKARKGSKGRVAEKEVKPSPEILPPPPNADQASWPTPLGAVDEDKKKTQVKGDKGERERKETVTAKSHGKHEWVSVPYTPTVVFNTPLPTTAASRRGGRGGGRGGAQNGSRNSGYSNSVAGAPDKDTSTPSNLSNGEQPKRGREASPVRTKRAASAGSTNAKEVKHTVVPNETVAKASAGQDINASSRGASAITEPESGPQVLSQSSTLPRHYASNRPGKGRRGEYPGQGERRRDADTVSPSKENFDRRNSTVAPSEFTEDGSRLVNGYQEGLNSQAKPAPNDRPKYGSFGGRERPRGGGRGRGNYQNGHQFPNGHTPHMQSSSAFPLRSPGPFHPDPTAYFAPPNSSRQYKGNPRSQSVTTDNMYGRFPGYPQGPQMIQTAGPGMYDFNGMQPPMSAMPFSPYGNTETAYLFSMVTTQLEYYFSVDNLCKDMFLRKHMDSQGFVFLSVIAEFNRIKQLTTDLELIKAVCFQSPVIEFRVGADGKDRLRRHEGWEQWVLNLAERHQSAQNDGPNEVYLPAVPHSHSFDQAGAGRYPEVSVETPSGLGPFTSEIPYPPVNGLHHGSLPNGSVSLGDRAPNGVPVNGVNGPETMNGHVDFPGKHSNGEPDSFSNEQVETLSVIVRKQETTQPLALPPSAQRTFSNGSIDSKSGVPDEAVPSQG</sequence>
<proteinExistence type="predicted"/>
<feature type="compositionally biased region" description="Basic and acidic residues" evidence="3">
    <location>
        <begin position="320"/>
        <end position="341"/>
    </location>
</feature>
<dbReference type="InterPro" id="IPR036388">
    <property type="entry name" value="WH-like_DNA-bd_sf"/>
</dbReference>
<feature type="region of interest" description="Disordered" evidence="3">
    <location>
        <begin position="904"/>
        <end position="939"/>
    </location>
</feature>
<protein>
    <recommendedName>
        <fullName evidence="4">HTH La-type RNA-binding domain-containing protein</fullName>
    </recommendedName>
</protein>
<dbReference type="AlphaFoldDB" id="A0A6A5ZLZ5"/>
<reference evidence="5" key="1">
    <citation type="journal article" date="2020" name="Stud. Mycol.">
        <title>101 Dothideomycetes genomes: a test case for predicting lifestyles and emergence of pathogens.</title>
        <authorList>
            <person name="Haridas S."/>
            <person name="Albert R."/>
            <person name="Binder M."/>
            <person name="Bloem J."/>
            <person name="Labutti K."/>
            <person name="Salamov A."/>
            <person name="Andreopoulos B."/>
            <person name="Baker S."/>
            <person name="Barry K."/>
            <person name="Bills G."/>
            <person name="Bluhm B."/>
            <person name="Cannon C."/>
            <person name="Castanera R."/>
            <person name="Culley D."/>
            <person name="Daum C."/>
            <person name="Ezra D."/>
            <person name="Gonzalez J."/>
            <person name="Henrissat B."/>
            <person name="Kuo A."/>
            <person name="Liang C."/>
            <person name="Lipzen A."/>
            <person name="Lutzoni F."/>
            <person name="Magnuson J."/>
            <person name="Mondo S."/>
            <person name="Nolan M."/>
            <person name="Ohm R."/>
            <person name="Pangilinan J."/>
            <person name="Park H.-J."/>
            <person name="Ramirez L."/>
            <person name="Alfaro M."/>
            <person name="Sun H."/>
            <person name="Tritt A."/>
            <person name="Yoshinaga Y."/>
            <person name="Zwiers L.-H."/>
            <person name="Turgeon B."/>
            <person name="Goodwin S."/>
            <person name="Spatafora J."/>
            <person name="Crous P."/>
            <person name="Grigoriev I."/>
        </authorList>
    </citation>
    <scope>NUCLEOTIDE SEQUENCE</scope>
    <source>
        <strain evidence="5">CBS 627.86</strain>
    </source>
</reference>
<dbReference type="InterPro" id="IPR036390">
    <property type="entry name" value="WH_DNA-bd_sf"/>
</dbReference>
<dbReference type="InterPro" id="IPR006630">
    <property type="entry name" value="La_HTH"/>
</dbReference>
<evidence type="ECO:0000313" key="5">
    <source>
        <dbReference type="EMBL" id="KAF2120660.1"/>
    </source>
</evidence>
<evidence type="ECO:0000256" key="3">
    <source>
        <dbReference type="SAM" id="MobiDB-lite"/>
    </source>
</evidence>
<evidence type="ECO:0000256" key="2">
    <source>
        <dbReference type="PROSITE-ProRule" id="PRU00332"/>
    </source>
</evidence>
<feature type="compositionally biased region" description="Basic and acidic residues" evidence="3">
    <location>
        <begin position="152"/>
        <end position="174"/>
    </location>
</feature>
<dbReference type="EMBL" id="ML977313">
    <property type="protein sequence ID" value="KAF2120660.1"/>
    <property type="molecule type" value="Genomic_DNA"/>
</dbReference>
<feature type="compositionally biased region" description="Polar residues" evidence="3">
    <location>
        <begin position="406"/>
        <end position="415"/>
    </location>
</feature>
<evidence type="ECO:0000313" key="6">
    <source>
        <dbReference type="Proteomes" id="UP000799770"/>
    </source>
</evidence>
<dbReference type="Pfam" id="PF05383">
    <property type="entry name" value="La"/>
    <property type="match status" value="1"/>
</dbReference>
<name>A0A6A5ZLZ5_9PLEO</name>
<dbReference type="CDD" id="cd07323">
    <property type="entry name" value="LAM"/>
    <property type="match status" value="1"/>
</dbReference>
<feature type="compositionally biased region" description="Polar residues" evidence="3">
    <location>
        <begin position="915"/>
        <end position="926"/>
    </location>
</feature>
<dbReference type="Proteomes" id="UP000799770">
    <property type="component" value="Unassembled WGS sequence"/>
</dbReference>
<feature type="region of interest" description="Disordered" evidence="3">
    <location>
        <begin position="870"/>
        <end position="892"/>
    </location>
</feature>
<accession>A0A6A5ZLZ5</accession>
<dbReference type="GO" id="GO:0010494">
    <property type="term" value="C:cytoplasmic stress granule"/>
    <property type="evidence" value="ECO:0007669"/>
    <property type="project" value="TreeGrafter"/>
</dbReference>
<evidence type="ECO:0000256" key="1">
    <source>
        <dbReference type="ARBA" id="ARBA00022884"/>
    </source>
</evidence>
<dbReference type="GO" id="GO:0005829">
    <property type="term" value="C:cytosol"/>
    <property type="evidence" value="ECO:0007669"/>
    <property type="project" value="TreeGrafter"/>
</dbReference>
<dbReference type="Gene3D" id="1.10.10.10">
    <property type="entry name" value="Winged helix-like DNA-binding domain superfamily/Winged helix DNA-binding domain"/>
    <property type="match status" value="1"/>
</dbReference>
<feature type="compositionally biased region" description="Basic and acidic residues" evidence="3">
    <location>
        <begin position="74"/>
        <end position="89"/>
    </location>
</feature>
<feature type="compositionally biased region" description="Polar residues" evidence="3">
    <location>
        <begin position="360"/>
        <end position="369"/>
    </location>
</feature>
<feature type="domain" description="HTH La-type RNA-binding" evidence="4">
    <location>
        <begin position="684"/>
        <end position="778"/>
    </location>
</feature>
<feature type="region of interest" description="Disordered" evidence="3">
    <location>
        <begin position="25"/>
        <end position="652"/>
    </location>
</feature>
<feature type="compositionally biased region" description="Polar residues" evidence="3">
    <location>
        <begin position="130"/>
        <end position="151"/>
    </location>
</feature>
<dbReference type="OrthoDB" id="340227at2759"/>
<feature type="compositionally biased region" description="Low complexity" evidence="3">
    <location>
        <begin position="25"/>
        <end position="45"/>
    </location>
</feature>
<feature type="compositionally biased region" description="Low complexity" evidence="3">
    <location>
        <begin position="203"/>
        <end position="216"/>
    </location>
</feature>
<organism evidence="5 6">
    <name type="scientific">Lophiotrema nucula</name>
    <dbReference type="NCBI Taxonomy" id="690887"/>
    <lineage>
        <taxon>Eukaryota</taxon>
        <taxon>Fungi</taxon>
        <taxon>Dikarya</taxon>
        <taxon>Ascomycota</taxon>
        <taxon>Pezizomycotina</taxon>
        <taxon>Dothideomycetes</taxon>
        <taxon>Pleosporomycetidae</taxon>
        <taxon>Pleosporales</taxon>
        <taxon>Lophiotremataceae</taxon>
        <taxon>Lophiotrema</taxon>
    </lineage>
</organism>
<feature type="compositionally biased region" description="Polar residues" evidence="3">
    <location>
        <begin position="623"/>
        <end position="642"/>
    </location>
</feature>
<dbReference type="PROSITE" id="PS50961">
    <property type="entry name" value="HTH_LA"/>
    <property type="match status" value="1"/>
</dbReference>
<feature type="compositionally biased region" description="Basic and acidic residues" evidence="3">
    <location>
        <begin position="242"/>
        <end position="296"/>
    </location>
</feature>
<dbReference type="PANTHER" id="PTHR22792">
    <property type="entry name" value="LUPUS LA PROTEIN-RELATED"/>
    <property type="match status" value="1"/>
</dbReference>
<dbReference type="SMART" id="SM00715">
    <property type="entry name" value="LA"/>
    <property type="match status" value="1"/>
</dbReference>